<gene>
    <name evidence="4" type="ORF">BDK61_3774</name>
</gene>
<comment type="caution">
    <text evidence="4">The sequence shown here is derived from an EMBL/GenBank/DDBJ whole genome shotgun (WGS) entry which is preliminary data.</text>
</comment>
<evidence type="ECO:0000256" key="2">
    <source>
        <dbReference type="SAM" id="MobiDB-lite"/>
    </source>
</evidence>
<accession>A0A495QVP3</accession>
<name>A0A495QVP3_9EURY</name>
<reference evidence="4 5" key="1">
    <citation type="submission" date="2018-10" db="EMBL/GenBank/DDBJ databases">
        <title>Genomic Encyclopedia of Archaeal and Bacterial Type Strains, Phase II (KMG-II): from individual species to whole genera.</title>
        <authorList>
            <person name="Goeker M."/>
        </authorList>
    </citation>
    <scope>NUCLEOTIDE SEQUENCE [LARGE SCALE GENOMIC DNA]</scope>
    <source>
        <strain evidence="4 5">DSM 11927</strain>
    </source>
</reference>
<keyword evidence="1" id="KW-0862">Zinc</keyword>
<dbReference type="EMBL" id="RBWW01000002">
    <property type="protein sequence ID" value="RKS78126.1"/>
    <property type="molecule type" value="Genomic_DNA"/>
</dbReference>
<dbReference type="RefSeq" id="WP_121304036.1">
    <property type="nucleotide sequence ID" value="NZ_RBWW01000002.1"/>
</dbReference>
<evidence type="ECO:0000313" key="5">
    <source>
        <dbReference type="Proteomes" id="UP000268233"/>
    </source>
</evidence>
<keyword evidence="1" id="KW-0863">Zinc-finger</keyword>
<feature type="domain" description="SWIM-type" evidence="3">
    <location>
        <begin position="62"/>
        <end position="110"/>
    </location>
</feature>
<dbReference type="AlphaFoldDB" id="A0A495QVP3"/>
<dbReference type="Proteomes" id="UP000268233">
    <property type="component" value="Unassembled WGS sequence"/>
</dbReference>
<protein>
    <recommendedName>
        <fullName evidence="3">SWIM-type domain-containing protein</fullName>
    </recommendedName>
</protein>
<evidence type="ECO:0000313" key="4">
    <source>
        <dbReference type="EMBL" id="RKS78126.1"/>
    </source>
</evidence>
<keyword evidence="5" id="KW-1185">Reference proteome</keyword>
<sequence length="129" mass="14048">MKTAESPTPASECSPPDQWISRQPSGTRELDFKEVRQRRSATWNAALDASVDVTKGGRPDLFLVSVDDDCPVNCSLAEHPNGTHTGWCSCEVFQATTVCPHLCVLRQHTAFGDLDLPERTSDSQSSSAV</sequence>
<feature type="compositionally biased region" description="Polar residues" evidence="2">
    <location>
        <begin position="1"/>
        <end position="11"/>
    </location>
</feature>
<evidence type="ECO:0000259" key="3">
    <source>
        <dbReference type="PROSITE" id="PS50966"/>
    </source>
</evidence>
<dbReference type="InterPro" id="IPR007527">
    <property type="entry name" value="Znf_SWIM"/>
</dbReference>
<evidence type="ECO:0000256" key="1">
    <source>
        <dbReference type="PROSITE-ProRule" id="PRU00325"/>
    </source>
</evidence>
<dbReference type="PROSITE" id="PS50966">
    <property type="entry name" value="ZF_SWIM"/>
    <property type="match status" value="1"/>
</dbReference>
<dbReference type="GO" id="GO:0008270">
    <property type="term" value="F:zinc ion binding"/>
    <property type="evidence" value="ECO:0007669"/>
    <property type="project" value="UniProtKB-KW"/>
</dbReference>
<proteinExistence type="predicted"/>
<organism evidence="4 5">
    <name type="scientific">Haloarcula quadrata</name>
    <dbReference type="NCBI Taxonomy" id="182779"/>
    <lineage>
        <taxon>Archaea</taxon>
        <taxon>Methanobacteriati</taxon>
        <taxon>Methanobacteriota</taxon>
        <taxon>Stenosarchaea group</taxon>
        <taxon>Halobacteria</taxon>
        <taxon>Halobacteriales</taxon>
        <taxon>Haloarculaceae</taxon>
        <taxon>Haloarcula</taxon>
    </lineage>
</organism>
<keyword evidence="1" id="KW-0479">Metal-binding</keyword>
<feature type="region of interest" description="Disordered" evidence="2">
    <location>
        <begin position="1"/>
        <end position="30"/>
    </location>
</feature>